<dbReference type="PANTHER" id="PTHR43465">
    <property type="entry name" value="DUF1680 DOMAIN PROTEIN (AFU_ORTHOLOGUE AFUA_1G08910)"/>
    <property type="match status" value="1"/>
</dbReference>
<evidence type="ECO:0000259" key="3">
    <source>
        <dbReference type="Pfam" id="PF20736"/>
    </source>
</evidence>
<dbReference type="InterPro" id="IPR049174">
    <property type="entry name" value="Beta-AFase-like"/>
</dbReference>
<dbReference type="Pfam" id="PF07944">
    <property type="entry name" value="Beta-AFase-like_GH127_cat"/>
    <property type="match status" value="1"/>
</dbReference>
<comment type="caution">
    <text evidence="5">The sequence shown here is derived from an EMBL/GenBank/DDBJ whole genome shotgun (WGS) entry which is preliminary data.</text>
</comment>
<dbReference type="EMBL" id="JAXLQG010000009">
    <property type="protein sequence ID" value="KAK5535927.1"/>
    <property type="molecule type" value="Genomic_DNA"/>
</dbReference>
<feature type="region of interest" description="Disordered" evidence="1">
    <location>
        <begin position="1"/>
        <end position="25"/>
    </location>
</feature>
<keyword evidence="6" id="KW-1185">Reference proteome</keyword>
<protein>
    <recommendedName>
        <fullName evidence="7">DUF1680 domain protein</fullName>
    </recommendedName>
</protein>
<evidence type="ECO:0000313" key="5">
    <source>
        <dbReference type="EMBL" id="KAK5535927.1"/>
    </source>
</evidence>
<feature type="domain" description="Non-reducing end beta-L-arabinofuranosidase-like GH127 catalytic" evidence="2">
    <location>
        <begin position="32"/>
        <end position="441"/>
    </location>
</feature>
<dbReference type="PANTHER" id="PTHR43465:SF2">
    <property type="entry name" value="DUF1680 DOMAIN PROTEIN (AFU_ORTHOLOGUE AFUA_1G08910)"/>
    <property type="match status" value="1"/>
</dbReference>
<dbReference type="InterPro" id="IPR049049">
    <property type="entry name" value="Beta-AFase-like_GH127_C"/>
</dbReference>
<reference evidence="5 6" key="1">
    <citation type="submission" date="2023-06" db="EMBL/GenBank/DDBJ databases">
        <title>Black Yeasts Isolated from many extreme environments.</title>
        <authorList>
            <person name="Coleine C."/>
            <person name="Stajich J.E."/>
            <person name="Selbmann L."/>
        </authorList>
    </citation>
    <scope>NUCLEOTIDE SEQUENCE [LARGE SCALE GENOMIC DNA]</scope>
    <source>
        <strain evidence="5 6">CCFEE 5887</strain>
    </source>
</reference>
<dbReference type="InterPro" id="IPR012878">
    <property type="entry name" value="Beta-AFase-like_GH127_cat"/>
</dbReference>
<dbReference type="Proteomes" id="UP001345827">
    <property type="component" value="Unassembled WGS sequence"/>
</dbReference>
<name>A0AAV9Q638_9PEZI</name>
<dbReference type="Pfam" id="PF20736">
    <property type="entry name" value="Glyco_hydro127M"/>
    <property type="match status" value="1"/>
</dbReference>
<organism evidence="5 6">
    <name type="scientific">Vermiconidia calcicola</name>
    <dbReference type="NCBI Taxonomy" id="1690605"/>
    <lineage>
        <taxon>Eukaryota</taxon>
        <taxon>Fungi</taxon>
        <taxon>Dikarya</taxon>
        <taxon>Ascomycota</taxon>
        <taxon>Pezizomycotina</taxon>
        <taxon>Dothideomycetes</taxon>
        <taxon>Dothideomycetidae</taxon>
        <taxon>Mycosphaerellales</taxon>
        <taxon>Extremaceae</taxon>
        <taxon>Vermiconidia</taxon>
    </lineage>
</organism>
<proteinExistence type="predicted"/>
<evidence type="ECO:0008006" key="7">
    <source>
        <dbReference type="Google" id="ProtNLM"/>
    </source>
</evidence>
<feature type="domain" description="Non-reducing end beta-L-arabinofuranosidase-like GH127 C-terminal" evidence="4">
    <location>
        <begin position="541"/>
        <end position="630"/>
    </location>
</feature>
<dbReference type="GO" id="GO:0005975">
    <property type="term" value="P:carbohydrate metabolic process"/>
    <property type="evidence" value="ECO:0007669"/>
    <property type="project" value="InterPro"/>
</dbReference>
<accession>A0AAV9Q638</accession>
<evidence type="ECO:0000259" key="4">
    <source>
        <dbReference type="Pfam" id="PF20737"/>
    </source>
</evidence>
<evidence type="ECO:0000259" key="2">
    <source>
        <dbReference type="Pfam" id="PF07944"/>
    </source>
</evidence>
<feature type="compositionally biased region" description="Basic and acidic residues" evidence="1">
    <location>
        <begin position="1"/>
        <end position="12"/>
    </location>
</feature>
<evidence type="ECO:0000313" key="6">
    <source>
        <dbReference type="Proteomes" id="UP001345827"/>
    </source>
</evidence>
<dbReference type="InterPro" id="IPR049046">
    <property type="entry name" value="Beta-AFase-like_GH127_middle"/>
</dbReference>
<evidence type="ECO:0000256" key="1">
    <source>
        <dbReference type="SAM" id="MobiDB-lite"/>
    </source>
</evidence>
<dbReference type="AlphaFoldDB" id="A0AAV9Q638"/>
<feature type="domain" description="Non-reducing end beta-L-arabinofuranosidase-like GH127 middle" evidence="3">
    <location>
        <begin position="454"/>
        <end position="517"/>
    </location>
</feature>
<dbReference type="SUPFAM" id="SSF48208">
    <property type="entry name" value="Six-hairpin glycosidases"/>
    <property type="match status" value="1"/>
</dbReference>
<dbReference type="Pfam" id="PF20737">
    <property type="entry name" value="Glyco_hydro127C"/>
    <property type="match status" value="1"/>
</dbReference>
<sequence>MGSIAPEHEQEWRSPVAVNGKPRAQSNLGRARIDDAFWNPRIKANQEVTIPTMYKQLRESPRWDSLKHTWKHGDPEDLRPHMDWDSDVAKFVEAVCCALKWIPVKDPQHATFLSWVDDAIGMIEAGQGPDGYFNTYHTVVAPKARWNNVAHNIELYDAGHLLEAAITHYQVTKSTRFLDVMTRYVDYICTIFGPEPGKIHGYPGHQEIELALLRLYRVRPEQRYLDLADYFIEQRGYRQGEFFDDEARARGDDPETWIPPPPPGVTIPYFTGPRAYWYMQADEQIRETQKVRGHSVRVTYYLSAVQDLASLKGDKSLDAAVDRLFDNMVDCHLYVHGGIGAIHQWEGFGENYELPLDGYAETCASIGILFLGKRMLQRRLSRKVALTMERALYNDVLAGVSLDGTSFFYDQPLATDCSVRHSWFEVCCCPPNLSRFLNSLEEYVFTVGDGDRNIALNLYIGSEYKSEDGELQVKVVTKYPWEGYVEVSIQSGQREVGFAVREPEQAYTLSASVEGLVKDGYIHFGPKRWNETITLSFRVVPKLVKSHPLVQVTQGMVAVERGPLLYCLESMDTARPLDSVIIDPRSEFQEVKMQIADVEVVGLQAKDFRMVPYFACSNRRAGEGLRVWLKCGQNST</sequence>
<gene>
    <name evidence="5" type="ORF">LTR25_005829</name>
</gene>
<dbReference type="InterPro" id="IPR008928">
    <property type="entry name" value="6-hairpin_glycosidase_sf"/>
</dbReference>